<dbReference type="GeneID" id="60334068"/>
<protein>
    <submittedName>
        <fullName evidence="1">Uncharacterized protein</fullName>
    </submittedName>
</protein>
<dbReference type="Proteomes" id="UP000262887">
    <property type="component" value="Segment"/>
</dbReference>
<reference evidence="1 2" key="1">
    <citation type="submission" date="2018-07" db="EMBL/GenBank/DDBJ databases">
        <authorList>
            <person name="Connors B.J."/>
            <person name="Cejas K."/>
            <person name="Brizan C."/>
            <person name="Clarke K."/>
            <person name="Robinson M."/>
            <person name="Garlena R.A."/>
            <person name="Russell D.A."/>
            <person name="Pope W.H."/>
            <person name="Jacobs-Sera D."/>
            <person name="Hatfull G.F."/>
        </authorList>
    </citation>
    <scope>NUCLEOTIDE SEQUENCE [LARGE SCALE GENOMIC DNA]</scope>
</reference>
<sequence>MRVDVAKDDMDPAIEAAKRLADSLPSRPQLGRDQSEIDQAIADLVIAAAREMAKPIRELSQELRAQHLTQNDLSDQARERYLGVEYVLEKLAPLIFSSEELR</sequence>
<gene>
    <name evidence="1" type="primary">42</name>
    <name evidence="1" type="ORF">SEA_SPIKELEE_42</name>
</gene>
<evidence type="ECO:0000313" key="1">
    <source>
        <dbReference type="EMBL" id="AXQ62171.1"/>
    </source>
</evidence>
<proteinExistence type="predicted"/>
<dbReference type="RefSeq" id="YP_009962495.1">
    <property type="nucleotide sequence ID" value="NC_051710.1"/>
</dbReference>
<dbReference type="KEGG" id="vg:60334068"/>
<organism evidence="1 2">
    <name type="scientific">Mycobacterium phage Spikelee</name>
    <dbReference type="NCBI Taxonomy" id="2301571"/>
    <lineage>
        <taxon>Viruses</taxon>
        <taxon>Duplodnaviria</taxon>
        <taxon>Heunggongvirae</taxon>
        <taxon>Uroviricota</taxon>
        <taxon>Caudoviricetes</taxon>
        <taxon>Gracegardnervirinae</taxon>
        <taxon>Cheoctovirus</taxon>
        <taxon>Cheoctovirus spikelee</taxon>
    </lineage>
</organism>
<evidence type="ECO:0000313" key="2">
    <source>
        <dbReference type="Proteomes" id="UP000262887"/>
    </source>
</evidence>
<keyword evidence="2" id="KW-1185">Reference proteome</keyword>
<name>A0A385DS18_9CAUD</name>
<dbReference type="EMBL" id="MH669014">
    <property type="protein sequence ID" value="AXQ62171.1"/>
    <property type="molecule type" value="Genomic_DNA"/>
</dbReference>
<accession>A0A385DS18</accession>